<reference evidence="3" key="1">
    <citation type="submission" date="2018-04" db="EMBL/GenBank/DDBJ databases">
        <authorList>
            <person name="Go L.Y."/>
            <person name="Mitchell J.A."/>
        </authorList>
    </citation>
    <scope>NUCLEOTIDE SEQUENCE</scope>
    <source>
        <tissue evidence="3">Whole organism</tissue>
    </source>
</reference>
<dbReference type="InterPro" id="IPR006629">
    <property type="entry name" value="LITAF"/>
</dbReference>
<evidence type="ECO:0000313" key="3">
    <source>
        <dbReference type="EMBL" id="SSW96928.1"/>
    </source>
</evidence>
<proteinExistence type="predicted"/>
<organism evidence="3">
    <name type="scientific">Culicoides sonorensis</name>
    <name type="common">Biting midge</name>
    <dbReference type="NCBI Taxonomy" id="179676"/>
    <lineage>
        <taxon>Eukaryota</taxon>
        <taxon>Metazoa</taxon>
        <taxon>Ecdysozoa</taxon>
        <taxon>Arthropoda</taxon>
        <taxon>Hexapoda</taxon>
        <taxon>Insecta</taxon>
        <taxon>Pterygota</taxon>
        <taxon>Neoptera</taxon>
        <taxon>Endopterygota</taxon>
        <taxon>Diptera</taxon>
        <taxon>Nematocera</taxon>
        <taxon>Chironomoidea</taxon>
        <taxon>Ceratopogonidae</taxon>
        <taxon>Ceratopogoninae</taxon>
        <taxon>Culicoides</taxon>
        <taxon>Monoculicoides</taxon>
    </lineage>
</organism>
<accession>A0A336K0I1</accession>
<evidence type="ECO:0000259" key="2">
    <source>
        <dbReference type="PROSITE" id="PS51837"/>
    </source>
</evidence>
<dbReference type="VEuPathDB" id="VectorBase:CSON012539"/>
<feature type="transmembrane region" description="Helical" evidence="1">
    <location>
        <begin position="36"/>
        <end position="55"/>
    </location>
</feature>
<protein>
    <submittedName>
        <fullName evidence="3">CSON012539 protein</fullName>
    </submittedName>
</protein>
<dbReference type="Pfam" id="PF10601">
    <property type="entry name" value="zf-LITAF-like"/>
    <property type="match status" value="1"/>
</dbReference>
<dbReference type="AlphaFoldDB" id="A0A336K0I1"/>
<keyword evidence="1" id="KW-0472">Membrane</keyword>
<reference evidence="4" key="2">
    <citation type="submission" date="2018-07" db="EMBL/GenBank/DDBJ databases">
        <authorList>
            <person name="Quirk P.G."/>
            <person name="Krulwich T.A."/>
        </authorList>
    </citation>
    <scope>NUCLEOTIDE SEQUENCE</scope>
</reference>
<dbReference type="EMBL" id="UFQT01000005">
    <property type="protein sequence ID" value="SSX17315.1"/>
    <property type="molecule type" value="Genomic_DNA"/>
</dbReference>
<keyword evidence="1" id="KW-1133">Transmembrane helix</keyword>
<sequence>MNDPLLLNATGEVICPTCTGKTKKKFGYELSSKQHLIAGIMCLTVCLAPCFWVPYCINDWKDIKYTCNICGGRLH</sequence>
<evidence type="ECO:0000313" key="4">
    <source>
        <dbReference type="EMBL" id="SSX17315.1"/>
    </source>
</evidence>
<dbReference type="EMBL" id="UFQS01000005">
    <property type="protein sequence ID" value="SSW96928.1"/>
    <property type="molecule type" value="Genomic_DNA"/>
</dbReference>
<dbReference type="PROSITE" id="PS51837">
    <property type="entry name" value="LITAF"/>
    <property type="match status" value="1"/>
</dbReference>
<keyword evidence="1" id="KW-0812">Transmembrane</keyword>
<name>A0A336K0I1_CULSO</name>
<feature type="domain" description="LITAF" evidence="2">
    <location>
        <begin position="1"/>
        <end position="75"/>
    </location>
</feature>
<evidence type="ECO:0000256" key="1">
    <source>
        <dbReference type="SAM" id="Phobius"/>
    </source>
</evidence>
<gene>
    <name evidence="3" type="primary">CSON012539</name>
</gene>